<reference evidence="4 5" key="1">
    <citation type="submission" date="2013-02" db="EMBL/GenBank/DDBJ databases">
        <title>The Genome Annotation of Plasmodium falciparum Tanzania (2000708).</title>
        <authorList>
            <consortium name="The Broad Institute Genome Sequencing Platform"/>
            <consortium name="The Broad Institute Genome Sequencing Center for Infectious Disease"/>
            <person name="Neafsey D."/>
            <person name="Hoffman S."/>
            <person name="Volkman S."/>
            <person name="Rosenthal P."/>
            <person name="Walker B."/>
            <person name="Young S.K."/>
            <person name="Zeng Q."/>
            <person name="Gargeya S."/>
            <person name="Fitzgerald M."/>
            <person name="Haas B."/>
            <person name="Abouelleil A."/>
            <person name="Allen A.W."/>
            <person name="Alvarado L."/>
            <person name="Arachchi H.M."/>
            <person name="Berlin A.M."/>
            <person name="Chapman S.B."/>
            <person name="Gainer-Dewar J."/>
            <person name="Goldberg J."/>
            <person name="Griggs A."/>
            <person name="Gujja S."/>
            <person name="Hansen M."/>
            <person name="Howarth C."/>
            <person name="Imamovic A."/>
            <person name="Ireland A."/>
            <person name="Larimer J."/>
            <person name="McCowan C."/>
            <person name="Murphy C."/>
            <person name="Pearson M."/>
            <person name="Poon T.W."/>
            <person name="Priest M."/>
            <person name="Roberts A."/>
            <person name="Saif S."/>
            <person name="Shea T."/>
            <person name="Sisk P."/>
            <person name="Sykes S."/>
            <person name="Wortman J."/>
            <person name="Nusbaum C."/>
            <person name="Birren B."/>
        </authorList>
    </citation>
    <scope>NUCLEOTIDE SEQUENCE [LARGE SCALE GENOMIC DNA]</scope>
    <source>
        <strain evidence="5">Tanzania (2000708)</strain>
    </source>
</reference>
<evidence type="ECO:0000259" key="3">
    <source>
        <dbReference type="Pfam" id="PF05424"/>
    </source>
</evidence>
<feature type="compositionally biased region" description="Polar residues" evidence="2">
    <location>
        <begin position="434"/>
        <end position="450"/>
    </location>
</feature>
<dbReference type="InterPro" id="IPR008602">
    <property type="entry name" value="Duffy-antigen-binding"/>
</dbReference>
<dbReference type="GO" id="GO:0016020">
    <property type="term" value="C:membrane"/>
    <property type="evidence" value="ECO:0007669"/>
    <property type="project" value="InterPro"/>
</dbReference>
<feature type="region of interest" description="Disordered" evidence="2">
    <location>
        <begin position="434"/>
        <end position="454"/>
    </location>
</feature>
<feature type="region of interest" description="Disordered" evidence="2">
    <location>
        <begin position="537"/>
        <end position="564"/>
    </location>
</feature>
<dbReference type="GO" id="GO:0046789">
    <property type="term" value="F:host cell surface receptor binding"/>
    <property type="evidence" value="ECO:0007669"/>
    <property type="project" value="InterPro"/>
</dbReference>
<dbReference type="Pfam" id="PF05424">
    <property type="entry name" value="Duffy_binding"/>
    <property type="match status" value="2"/>
</dbReference>
<evidence type="ECO:0000256" key="1">
    <source>
        <dbReference type="SAM" id="Coils"/>
    </source>
</evidence>
<feature type="non-terminal residue" evidence="4">
    <location>
        <position position="564"/>
    </location>
</feature>
<dbReference type="Gene3D" id="1.20.58.830">
    <property type="match status" value="1"/>
</dbReference>
<evidence type="ECO:0000313" key="4">
    <source>
        <dbReference type="EMBL" id="ETW32930.1"/>
    </source>
</evidence>
<proteinExistence type="predicted"/>
<dbReference type="InterPro" id="IPR042202">
    <property type="entry name" value="Duffy-ag-bd_sf"/>
</dbReference>
<feature type="compositionally biased region" description="Gly residues" evidence="2">
    <location>
        <begin position="487"/>
        <end position="496"/>
    </location>
</feature>
<keyword evidence="1" id="KW-0175">Coiled coil</keyword>
<dbReference type="OrthoDB" id="10530068at2759"/>
<sequence>MPQRREHMCTSNLQYLETNDGPLKGNGNDEKLVNHSFLGDVLLSANFEAKNIKDLYIKNNAKKDLSDPNDQATVCRAMKYSFADIGDIIRGRDMWHKEGGMEKLRGYLKTIFDKIKSALDKEIISKYGGDTEHKQLREDWWEANRHQVWNAMKCAYSGGKCSRVPLDDYIPQRLRWMTEWAEWFCKMQSQQYNKLVTGCTSCMTNGKGGDECYRETKECEKCMKACEEYKKEIKSWEQQWKQMEIKYTLLYLQAQRNSAGTVIGDPNDQDVIEFLKHLLPPKSDKPGAPTTVTTPYSTAEGYIHQELPYTGCVSQQNEFCKNGNGEKYAFKDPPNGYDTACKCMENEEKTKKEETQPTVVDVCKTVAEALTEDNLTQACQQKYINGREKFPNWKCIPTSGESATSSDSNQGSICIPPRRRRLYVKKLHDWASGSDTQVSGQAQTQDDTPSQPDPLLKAFVESAAVETFFLWDRYKKLNTKKTQGDGSPLGGVGGPFGSVSQEEEPPDKQLQQGIIPNDFLRQMFYTLGDYRDILVRGGGDTNSGSKKEGGGSNSDRNIVLNAGG</sequence>
<feature type="domain" description="Duffy-antigen binding" evidence="3">
    <location>
        <begin position="413"/>
        <end position="549"/>
    </location>
</feature>
<gene>
    <name evidence="4" type="ORF">PFTANZ_06351</name>
</gene>
<evidence type="ECO:0000313" key="5">
    <source>
        <dbReference type="Proteomes" id="UP000030708"/>
    </source>
</evidence>
<feature type="region of interest" description="Disordered" evidence="2">
    <location>
        <begin position="480"/>
        <end position="511"/>
    </location>
</feature>
<dbReference type="SUPFAM" id="SSF140924">
    <property type="entry name" value="Duffy binding domain-like"/>
    <property type="match status" value="2"/>
</dbReference>
<reference evidence="4 5" key="2">
    <citation type="submission" date="2013-02" db="EMBL/GenBank/DDBJ databases">
        <title>The Genome Sequence of Plasmodium falciparum Tanzania (2000708).</title>
        <authorList>
            <consortium name="The Broad Institute Genome Sequencing Platform"/>
            <consortium name="The Broad Institute Genome Sequencing Center for Infectious Disease"/>
            <person name="Neafsey D."/>
            <person name="Cheeseman I."/>
            <person name="Volkman S."/>
            <person name="Adams J."/>
            <person name="Walker B."/>
            <person name="Young S.K."/>
            <person name="Zeng Q."/>
            <person name="Gargeya S."/>
            <person name="Fitzgerald M."/>
            <person name="Haas B."/>
            <person name="Abouelleil A."/>
            <person name="Alvarado L."/>
            <person name="Arachchi H.M."/>
            <person name="Berlin A.M."/>
            <person name="Chapman S.B."/>
            <person name="Dewar J."/>
            <person name="Goldberg J."/>
            <person name="Griggs A."/>
            <person name="Gujja S."/>
            <person name="Hansen M."/>
            <person name="Howarth C."/>
            <person name="Imamovic A."/>
            <person name="Larimer J."/>
            <person name="McCowan C."/>
            <person name="Murphy C."/>
            <person name="Neiman D."/>
            <person name="Pearson M."/>
            <person name="Priest M."/>
            <person name="Roberts A."/>
            <person name="Saif S."/>
            <person name="Shea T."/>
            <person name="Sisk P."/>
            <person name="Sykes S."/>
            <person name="Wortman J."/>
            <person name="Nusbaum C."/>
            <person name="Birren B."/>
        </authorList>
    </citation>
    <scope>NUCLEOTIDE SEQUENCE [LARGE SCALE GENOMIC DNA]</scope>
    <source>
        <strain evidence="5">Tanzania (2000708)</strain>
    </source>
</reference>
<name>A0A024VXH9_PLAFA</name>
<dbReference type="EMBL" id="KI926985">
    <property type="protein sequence ID" value="ETW32930.1"/>
    <property type="molecule type" value="Genomic_DNA"/>
</dbReference>
<feature type="domain" description="Duffy-antigen binding" evidence="3">
    <location>
        <begin position="1"/>
        <end position="175"/>
    </location>
</feature>
<accession>A0A024VXH9</accession>
<dbReference type="AlphaFoldDB" id="A0A024VXH9"/>
<dbReference type="Proteomes" id="UP000030708">
    <property type="component" value="Unassembled WGS sequence"/>
</dbReference>
<evidence type="ECO:0000256" key="2">
    <source>
        <dbReference type="SAM" id="MobiDB-lite"/>
    </source>
</evidence>
<dbReference type="Gene3D" id="1.20.1310.20">
    <property type="entry name" value="Duffy-antigen binding domain"/>
    <property type="match status" value="2"/>
</dbReference>
<feature type="coiled-coil region" evidence="1">
    <location>
        <begin position="219"/>
        <end position="246"/>
    </location>
</feature>
<organism evidence="4 5">
    <name type="scientific">Plasmodium falciparum Tanzania</name>
    <name type="common">2000708</name>
    <dbReference type="NCBI Taxonomy" id="1036725"/>
    <lineage>
        <taxon>Eukaryota</taxon>
        <taxon>Sar</taxon>
        <taxon>Alveolata</taxon>
        <taxon>Apicomplexa</taxon>
        <taxon>Aconoidasida</taxon>
        <taxon>Haemosporida</taxon>
        <taxon>Plasmodiidae</taxon>
        <taxon>Plasmodium</taxon>
        <taxon>Plasmodium (Laverania)</taxon>
    </lineage>
</organism>
<protein>
    <recommendedName>
        <fullName evidence="3">Duffy-antigen binding domain-containing protein</fullName>
    </recommendedName>
</protein>